<dbReference type="AlphaFoldDB" id="A0A392Q426"/>
<dbReference type="Proteomes" id="UP000265520">
    <property type="component" value="Unassembled WGS sequence"/>
</dbReference>
<dbReference type="EMBL" id="LXQA010112148">
    <property type="protein sequence ID" value="MCI18864.1"/>
    <property type="molecule type" value="Genomic_DNA"/>
</dbReference>
<evidence type="ECO:0000256" key="1">
    <source>
        <dbReference type="SAM" id="MobiDB-lite"/>
    </source>
</evidence>
<feature type="compositionally biased region" description="Basic residues" evidence="1">
    <location>
        <begin position="79"/>
        <end position="90"/>
    </location>
</feature>
<sequence>MLYFPCLITELCKKNLVPASGRDEEAKTQLPTASTSAYAVGQAEDAGEFMKFQKNMKAYWAWQARFKETPAMPEPSAKSQKKSKKRKSNKKKEVEDKMNLINSEQSPLMNAVESNQRLSEDDHPTT</sequence>
<reference evidence="2 3" key="1">
    <citation type="journal article" date="2018" name="Front. Plant Sci.">
        <title>Red Clover (Trifolium pratense) and Zigzag Clover (T. medium) - A Picture of Genomic Similarities and Differences.</title>
        <authorList>
            <person name="Dluhosova J."/>
            <person name="Istvanek J."/>
            <person name="Nedelnik J."/>
            <person name="Repkova J."/>
        </authorList>
    </citation>
    <scope>NUCLEOTIDE SEQUENCE [LARGE SCALE GENOMIC DNA]</scope>
    <source>
        <strain evidence="3">cv. 10/8</strain>
        <tissue evidence="2">Leaf</tissue>
    </source>
</reference>
<keyword evidence="3" id="KW-1185">Reference proteome</keyword>
<comment type="caution">
    <text evidence="2">The sequence shown here is derived from an EMBL/GenBank/DDBJ whole genome shotgun (WGS) entry which is preliminary data.</text>
</comment>
<accession>A0A392Q426</accession>
<organism evidence="2 3">
    <name type="scientific">Trifolium medium</name>
    <dbReference type="NCBI Taxonomy" id="97028"/>
    <lineage>
        <taxon>Eukaryota</taxon>
        <taxon>Viridiplantae</taxon>
        <taxon>Streptophyta</taxon>
        <taxon>Embryophyta</taxon>
        <taxon>Tracheophyta</taxon>
        <taxon>Spermatophyta</taxon>
        <taxon>Magnoliopsida</taxon>
        <taxon>eudicotyledons</taxon>
        <taxon>Gunneridae</taxon>
        <taxon>Pentapetalae</taxon>
        <taxon>rosids</taxon>
        <taxon>fabids</taxon>
        <taxon>Fabales</taxon>
        <taxon>Fabaceae</taxon>
        <taxon>Papilionoideae</taxon>
        <taxon>50 kb inversion clade</taxon>
        <taxon>NPAAA clade</taxon>
        <taxon>Hologalegina</taxon>
        <taxon>IRL clade</taxon>
        <taxon>Trifolieae</taxon>
        <taxon>Trifolium</taxon>
    </lineage>
</organism>
<proteinExistence type="predicted"/>
<feature type="compositionally biased region" description="Polar residues" evidence="1">
    <location>
        <begin position="100"/>
        <end position="117"/>
    </location>
</feature>
<evidence type="ECO:0000313" key="2">
    <source>
        <dbReference type="EMBL" id="MCI18864.1"/>
    </source>
</evidence>
<feature type="non-terminal residue" evidence="2">
    <location>
        <position position="126"/>
    </location>
</feature>
<feature type="region of interest" description="Disordered" evidence="1">
    <location>
        <begin position="69"/>
        <end position="126"/>
    </location>
</feature>
<protein>
    <submittedName>
        <fullName evidence="2">Uncharacterized protein</fullName>
    </submittedName>
</protein>
<name>A0A392Q426_9FABA</name>
<evidence type="ECO:0000313" key="3">
    <source>
        <dbReference type="Proteomes" id="UP000265520"/>
    </source>
</evidence>